<accession>A0AAD7BQT6</accession>
<gene>
    <name evidence="2" type="ORF">B0H17DRAFT_1150806</name>
</gene>
<dbReference type="AlphaFoldDB" id="A0AAD7BQT6"/>
<proteinExistence type="predicted"/>
<evidence type="ECO:0000313" key="3">
    <source>
        <dbReference type="Proteomes" id="UP001221757"/>
    </source>
</evidence>
<dbReference type="EMBL" id="JARKIE010000562">
    <property type="protein sequence ID" value="KAJ7628050.1"/>
    <property type="molecule type" value="Genomic_DNA"/>
</dbReference>
<comment type="caution">
    <text evidence="2">The sequence shown here is derived from an EMBL/GenBank/DDBJ whole genome shotgun (WGS) entry which is preliminary data.</text>
</comment>
<name>A0AAD7BQT6_MYCRO</name>
<protein>
    <submittedName>
        <fullName evidence="2">Uncharacterized protein</fullName>
    </submittedName>
</protein>
<sequence>MAPETHMVIATRWVPESEEWKAVAIMVGRGDYGRPGRYQHVLDELQGLIISRMFELTKMNMWETGYKLCKHIAKHREDRTEQLQPGCHPTMTPRAPMTWEQVVDYAFLSDFDLLHNGQDDIWEELWAKPAGRLAMDMYSKLERTTEEIKRLNLEIPRFLTYMRNEEAFLHREVVRICEEHGEALVHQVEQYRTTVNKEHLQGQQAVPAAGVPPASAADAATDNSDTDSEDEQDVLAQEFVLLSITED</sequence>
<dbReference type="Proteomes" id="UP001221757">
    <property type="component" value="Unassembled WGS sequence"/>
</dbReference>
<feature type="region of interest" description="Disordered" evidence="1">
    <location>
        <begin position="200"/>
        <end position="231"/>
    </location>
</feature>
<feature type="compositionally biased region" description="Low complexity" evidence="1">
    <location>
        <begin position="202"/>
        <end position="223"/>
    </location>
</feature>
<evidence type="ECO:0000256" key="1">
    <source>
        <dbReference type="SAM" id="MobiDB-lite"/>
    </source>
</evidence>
<organism evidence="2 3">
    <name type="scientific">Mycena rosella</name>
    <name type="common">Pink bonnet</name>
    <name type="synonym">Agaricus rosellus</name>
    <dbReference type="NCBI Taxonomy" id="1033263"/>
    <lineage>
        <taxon>Eukaryota</taxon>
        <taxon>Fungi</taxon>
        <taxon>Dikarya</taxon>
        <taxon>Basidiomycota</taxon>
        <taxon>Agaricomycotina</taxon>
        <taxon>Agaricomycetes</taxon>
        <taxon>Agaricomycetidae</taxon>
        <taxon>Agaricales</taxon>
        <taxon>Marasmiineae</taxon>
        <taxon>Mycenaceae</taxon>
        <taxon>Mycena</taxon>
    </lineage>
</organism>
<evidence type="ECO:0000313" key="2">
    <source>
        <dbReference type="EMBL" id="KAJ7628050.1"/>
    </source>
</evidence>
<keyword evidence="3" id="KW-1185">Reference proteome</keyword>
<reference evidence="2" key="1">
    <citation type="submission" date="2023-03" db="EMBL/GenBank/DDBJ databases">
        <title>Massive genome expansion in bonnet fungi (Mycena s.s.) driven by repeated elements and novel gene families across ecological guilds.</title>
        <authorList>
            <consortium name="Lawrence Berkeley National Laboratory"/>
            <person name="Harder C.B."/>
            <person name="Miyauchi S."/>
            <person name="Viragh M."/>
            <person name="Kuo A."/>
            <person name="Thoen E."/>
            <person name="Andreopoulos B."/>
            <person name="Lu D."/>
            <person name="Skrede I."/>
            <person name="Drula E."/>
            <person name="Henrissat B."/>
            <person name="Morin E."/>
            <person name="Kohler A."/>
            <person name="Barry K."/>
            <person name="LaButti K."/>
            <person name="Morin E."/>
            <person name="Salamov A."/>
            <person name="Lipzen A."/>
            <person name="Mereny Z."/>
            <person name="Hegedus B."/>
            <person name="Baldrian P."/>
            <person name="Stursova M."/>
            <person name="Weitz H."/>
            <person name="Taylor A."/>
            <person name="Grigoriev I.V."/>
            <person name="Nagy L.G."/>
            <person name="Martin F."/>
            <person name="Kauserud H."/>
        </authorList>
    </citation>
    <scope>NUCLEOTIDE SEQUENCE</scope>
    <source>
        <strain evidence="2">CBHHK067</strain>
    </source>
</reference>